<proteinExistence type="predicted"/>
<keyword evidence="3" id="KW-1185">Reference proteome</keyword>
<dbReference type="Gene3D" id="3.40.710.10">
    <property type="entry name" value="DD-peptidase/beta-lactamase superfamily"/>
    <property type="match status" value="2"/>
</dbReference>
<accession>A0A183SVN5</accession>
<dbReference type="InterPro" id="IPR012338">
    <property type="entry name" value="Beta-lactam/transpept-like"/>
</dbReference>
<evidence type="ECO:0000259" key="1">
    <source>
        <dbReference type="Pfam" id="PF00144"/>
    </source>
</evidence>
<dbReference type="EMBL" id="UYSU01034575">
    <property type="protein sequence ID" value="VDL94668.1"/>
    <property type="molecule type" value="Genomic_DNA"/>
</dbReference>
<reference evidence="4" key="1">
    <citation type="submission" date="2016-06" db="UniProtKB">
        <authorList>
            <consortium name="WormBaseParasite"/>
        </authorList>
    </citation>
    <scope>IDENTIFICATION</scope>
</reference>
<dbReference type="PANTHER" id="PTHR46520">
    <property type="entry name" value="SERINE BETA-LACTAMASE-LIKE PROTEIN LACTB, MITOCHONDRIAL"/>
    <property type="match status" value="1"/>
</dbReference>
<dbReference type="OrthoDB" id="5946976at2759"/>
<dbReference type="WBParaSite" id="SSLN_0000861301-mRNA-1">
    <property type="protein sequence ID" value="SSLN_0000861301-mRNA-1"/>
    <property type="gene ID" value="SSLN_0000861301"/>
</dbReference>
<dbReference type="AlphaFoldDB" id="A0A183SVN5"/>
<dbReference type="Proteomes" id="UP000275846">
    <property type="component" value="Unassembled WGS sequence"/>
</dbReference>
<dbReference type="STRING" id="70667.A0A183SVN5"/>
<dbReference type="PANTHER" id="PTHR46520:SF1">
    <property type="entry name" value="SERINE BETA-LACTAMASE-LIKE PROTEIN LACTB, MITOCHONDRIAL"/>
    <property type="match status" value="1"/>
</dbReference>
<sequence>MRYTPIVALVGGLLIHERKALEHAPVIKPRILDFEKVVEKTDRLVDTFRETAGVPGLSVSASIGGITVYSKGFVQPVLLDEWSMDGCIVVLEPVLVLTACAAEDIRAVDWTVSLSWHQRFSTDASSSANGRRIDRCSNCMSVRCCALPHAELTPTFLCPPCAGLGFGLADVEQSVPASPDTKYRIASISKCFTSLLTVRLLEQGKLNLEENIQSYLPDFVPKTVDGKPGFITVRHLLSHTSGIRHYHKISNIDVSEEKEKDKKRGENTYETSEFLNTKPYDSAQEALEMFRDDALHHLPGEDYTYSTHGYTLISAILESCVARTSPPFDRPLPIIGASKLDKKEDKSGKTPMPEHAKMHSLLTSLFAFLGLRNTQLDYPNTIIQHRTRPLIGAFMAPLITWGGGGILSSAPDLIQLANHLALIYLDEASAAPKVISRDNLVNLLWNPVPGTLQGNWLVGGLYGLGWFVARRSGVPADRECPSYDRLFVGHLGGAVGGTTALLISLPIRPSDESSMPSLEAGRRPFFDTNACASGLPPIAVVILTNLEHASGIGTLAIQLVELLTAELVDYSSKNSDSFQF</sequence>
<dbReference type="GO" id="GO:0019216">
    <property type="term" value="P:regulation of lipid metabolic process"/>
    <property type="evidence" value="ECO:0007669"/>
    <property type="project" value="TreeGrafter"/>
</dbReference>
<dbReference type="Pfam" id="PF00144">
    <property type="entry name" value="Beta-lactamase"/>
    <property type="match status" value="1"/>
</dbReference>
<evidence type="ECO:0000313" key="2">
    <source>
        <dbReference type="EMBL" id="VDL94668.1"/>
    </source>
</evidence>
<evidence type="ECO:0000313" key="3">
    <source>
        <dbReference type="Proteomes" id="UP000275846"/>
    </source>
</evidence>
<feature type="domain" description="Beta-lactamase-related" evidence="1">
    <location>
        <begin position="42"/>
        <end position="319"/>
    </location>
</feature>
<dbReference type="GO" id="GO:0006508">
    <property type="term" value="P:proteolysis"/>
    <property type="evidence" value="ECO:0007669"/>
    <property type="project" value="TreeGrafter"/>
</dbReference>
<reference evidence="2 3" key="2">
    <citation type="submission" date="2018-11" db="EMBL/GenBank/DDBJ databases">
        <authorList>
            <consortium name="Pathogen Informatics"/>
        </authorList>
    </citation>
    <scope>NUCLEOTIDE SEQUENCE [LARGE SCALE GENOMIC DNA]</scope>
    <source>
        <strain evidence="2 3">NST_G2</strain>
    </source>
</reference>
<dbReference type="GO" id="GO:0008233">
    <property type="term" value="F:peptidase activity"/>
    <property type="evidence" value="ECO:0007669"/>
    <property type="project" value="TreeGrafter"/>
</dbReference>
<organism evidence="4">
    <name type="scientific">Schistocephalus solidus</name>
    <name type="common">Tapeworm</name>
    <dbReference type="NCBI Taxonomy" id="70667"/>
    <lineage>
        <taxon>Eukaryota</taxon>
        <taxon>Metazoa</taxon>
        <taxon>Spiralia</taxon>
        <taxon>Lophotrochozoa</taxon>
        <taxon>Platyhelminthes</taxon>
        <taxon>Cestoda</taxon>
        <taxon>Eucestoda</taxon>
        <taxon>Diphyllobothriidea</taxon>
        <taxon>Diphyllobothriidae</taxon>
        <taxon>Schistocephalus</taxon>
    </lineage>
</organism>
<evidence type="ECO:0000313" key="4">
    <source>
        <dbReference type="WBParaSite" id="SSLN_0000861301-mRNA-1"/>
    </source>
</evidence>
<dbReference type="InterPro" id="IPR052794">
    <property type="entry name" value="Mito_Ser_Protease_LACTB"/>
</dbReference>
<dbReference type="InterPro" id="IPR001466">
    <property type="entry name" value="Beta-lactam-related"/>
</dbReference>
<protein>
    <submittedName>
        <fullName evidence="4">Beta-lactamase domain-containing protein</fullName>
    </submittedName>
</protein>
<dbReference type="SUPFAM" id="SSF56601">
    <property type="entry name" value="beta-lactamase/transpeptidase-like"/>
    <property type="match status" value="1"/>
</dbReference>
<gene>
    <name evidence="2" type="ORF">SSLN_LOCUS8283</name>
</gene>
<dbReference type="GO" id="GO:0005739">
    <property type="term" value="C:mitochondrion"/>
    <property type="evidence" value="ECO:0007669"/>
    <property type="project" value="TreeGrafter"/>
</dbReference>
<name>A0A183SVN5_SCHSO</name>